<accession>A0A6H1QW08</accession>
<dbReference type="Pfam" id="PF01467">
    <property type="entry name" value="CTP_transf_like"/>
    <property type="match status" value="1"/>
</dbReference>
<gene>
    <name evidence="2" type="ORF">orf00159</name>
</gene>
<reference evidence="2" key="1">
    <citation type="journal article" date="2020" name="Sci. Adv.">
        <title>Virus-host coexistence in phytoplankton through the genomic lens.</title>
        <authorList>
            <person name="Yau S."/>
            <person name="Krasovec M."/>
            <person name="Benites L.F."/>
            <person name="Rombauts S."/>
            <person name="Groussin M."/>
            <person name="Vancaester E."/>
            <person name="Aury J.M."/>
            <person name="Derelle E."/>
            <person name="Desdevises Y."/>
            <person name="Escande M.L."/>
            <person name="Grimsley N."/>
            <person name="Guy J."/>
            <person name="Moreau H."/>
            <person name="Sanchez-Brosseau S."/>
            <person name="van de Peer Y."/>
            <person name="Vandepoele K."/>
            <person name="Gourbiere S."/>
            <person name="Piganeau G."/>
        </authorList>
    </citation>
    <scope>NUCLEOTIDE SEQUENCE</scope>
    <source>
        <strain evidence="2">OmV2</strain>
    </source>
</reference>
<name>A0A6H1QW08_9PHYC</name>
<dbReference type="Gene3D" id="3.40.50.620">
    <property type="entry name" value="HUPs"/>
    <property type="match status" value="1"/>
</dbReference>
<keyword evidence="2" id="KW-0548">Nucleotidyltransferase</keyword>
<proteinExistence type="predicted"/>
<dbReference type="InterPro" id="IPR014729">
    <property type="entry name" value="Rossmann-like_a/b/a_fold"/>
</dbReference>
<feature type="domain" description="Cytidyltransferase-like" evidence="1">
    <location>
        <begin position="7"/>
        <end position="101"/>
    </location>
</feature>
<organism evidence="2">
    <name type="scientific">Ostreococcus mediterraneus virus 2</name>
    <dbReference type="NCBI Taxonomy" id="2726183"/>
    <lineage>
        <taxon>Viruses</taxon>
        <taxon>Varidnaviria</taxon>
        <taxon>Bamfordvirae</taxon>
        <taxon>Nucleocytoviricota</taxon>
        <taxon>Megaviricetes</taxon>
        <taxon>Algavirales</taxon>
        <taxon>Phycodnaviridae</taxon>
        <taxon>Prasinovirus</taxon>
    </lineage>
</organism>
<evidence type="ECO:0000313" key="2">
    <source>
        <dbReference type="EMBL" id="QIZ31160.1"/>
    </source>
</evidence>
<dbReference type="GO" id="GO:0016779">
    <property type="term" value="F:nucleotidyltransferase activity"/>
    <property type="evidence" value="ECO:0007669"/>
    <property type="project" value="UniProtKB-KW"/>
</dbReference>
<dbReference type="EMBL" id="MN688676">
    <property type="protein sequence ID" value="QIZ31160.1"/>
    <property type="molecule type" value="Genomic_DNA"/>
</dbReference>
<keyword evidence="2" id="KW-0808">Transferase</keyword>
<protein>
    <submittedName>
        <fullName evidence="2">Cytidylyltransferase-like protein</fullName>
    </submittedName>
</protein>
<dbReference type="InterPro" id="IPR004821">
    <property type="entry name" value="Cyt_trans-like"/>
</dbReference>
<evidence type="ECO:0000259" key="1">
    <source>
        <dbReference type="Pfam" id="PF01467"/>
    </source>
</evidence>
<dbReference type="SUPFAM" id="SSF52374">
    <property type="entry name" value="Nucleotidylyl transferase"/>
    <property type="match status" value="1"/>
</dbReference>
<sequence>MKSVVFTYGRYNPPTKGHRMLIEQVIETARRTNKTPIVVVSHSVGNAKNPLPVENKVRILKRWFPNVTIMASSKEKSIAKIAQNFNKNSVMVVGQNRANTFKFLPFKKIAISRPPGAVSATMVRAAAAAGNAKAFKNMTGYELTPNLRNKVVKAAMTGKKK</sequence>